<dbReference type="Pfam" id="PF10686">
    <property type="entry name" value="YAcAr"/>
    <property type="match status" value="1"/>
</dbReference>
<proteinExistence type="predicted"/>
<dbReference type="EMBL" id="CP139472">
    <property type="protein sequence ID" value="WPU48056.1"/>
    <property type="molecule type" value="Genomic_DNA"/>
</dbReference>
<gene>
    <name evidence="2" type="ordered locus">HELO_2068</name>
    <name evidence="3" type="ORF">SR933_04000</name>
</gene>
<organism evidence="2 4">
    <name type="scientific">Halomonas elongata (strain ATCC 33173 / DSM 2581 / NBRC 15536 / NCIMB 2198 / 1H9)</name>
    <dbReference type="NCBI Taxonomy" id="768066"/>
    <lineage>
        <taxon>Bacteria</taxon>
        <taxon>Pseudomonadati</taxon>
        <taxon>Pseudomonadota</taxon>
        <taxon>Gammaproteobacteria</taxon>
        <taxon>Oceanospirillales</taxon>
        <taxon>Halomonadaceae</taxon>
        <taxon>Halomonas</taxon>
    </lineage>
</organism>
<keyword evidence="5" id="KW-1185">Reference proteome</keyword>
<dbReference type="HOGENOM" id="CLU_144704_0_0_6"/>
<reference evidence="3 5" key="4">
    <citation type="submission" date="2023-11" db="EMBL/GenBank/DDBJ databases">
        <title>MicrobeMod: A computational toolkit for identifying prokaryotic methylation and restriction-modification with nanopore sequencing.</title>
        <authorList>
            <person name="Crits-Christoph A."/>
            <person name="Kang S.C."/>
            <person name="Lee H."/>
            <person name="Ostrov N."/>
        </authorList>
    </citation>
    <scope>NUCLEOTIDE SEQUENCE [LARGE SCALE GENOMIC DNA]</scope>
    <source>
        <strain evidence="3 5">ATCC 33173</strain>
    </source>
</reference>
<dbReference type="STRING" id="768066.HELO_2068"/>
<dbReference type="eggNOG" id="COG0758">
    <property type="taxonomic scope" value="Bacteria"/>
</dbReference>
<dbReference type="AlphaFoldDB" id="E1VAA6"/>
<reference evidence="4" key="3">
    <citation type="journal article" date="2011" name="Environ. Microbiol.">
        <title>A blueprint of ectoine metabolism from the genome of the industrial producer Halomonas elongata DSM 2581(T).</title>
        <authorList>
            <person name="Schwibbert K."/>
            <person name="Marin-Sanguino A."/>
            <person name="Bagyan I."/>
            <person name="Heidrich G."/>
            <person name="Lentzen G."/>
            <person name="Seitz H."/>
            <person name="Rampp M."/>
            <person name="Schuster S.C."/>
            <person name="Klenk H.P."/>
            <person name="Pfeiffer F."/>
            <person name="Oesterhelt D."/>
            <person name="Kunte H.J."/>
        </authorList>
    </citation>
    <scope>NUCLEOTIDE SEQUENCE [LARGE SCALE GENOMIC DNA]</scope>
    <source>
        <strain evidence="4">ATCC 33173 / DSM 2581 / NBRC 15536 / NCIMB 2198 / 1H9</strain>
    </source>
</reference>
<dbReference type="Proteomes" id="UP000008707">
    <property type="component" value="Chromosome"/>
</dbReference>
<dbReference type="InterPro" id="IPR019627">
    <property type="entry name" value="YAcAr"/>
</dbReference>
<evidence type="ECO:0000313" key="3">
    <source>
        <dbReference type="EMBL" id="WPU48056.1"/>
    </source>
</evidence>
<evidence type="ECO:0000259" key="1">
    <source>
        <dbReference type="Pfam" id="PF10686"/>
    </source>
</evidence>
<evidence type="ECO:0000313" key="5">
    <source>
        <dbReference type="Proteomes" id="UP001322512"/>
    </source>
</evidence>
<accession>E1VAA6</accession>
<dbReference type="KEGG" id="hel:HELO_2068"/>
<name>E1VAA6_HALED</name>
<protein>
    <submittedName>
        <fullName evidence="2">DUF2493 domain protein</fullName>
    </submittedName>
    <submittedName>
        <fullName evidence="3">DUF2493 domain-containing protein</fullName>
    </submittedName>
</protein>
<dbReference type="SUPFAM" id="SSF102405">
    <property type="entry name" value="MCP/YpsA-like"/>
    <property type="match status" value="1"/>
</dbReference>
<dbReference type="EMBL" id="FN869568">
    <property type="protein sequence ID" value="CBV41952.1"/>
    <property type="molecule type" value="Genomic_DNA"/>
</dbReference>
<sequence length="119" mass="13236">MIRCIVAGGRDFDDWPLMKRKLDAIFANQEMVEIVSGGAAGADSLGERYAEERSWPIRRFPADWQNLGQRAGPLRNAQMAAYATHLVAFPGGKGTADMLRQARERGLTIRQIRRSSSTT</sequence>
<dbReference type="Proteomes" id="UP001322512">
    <property type="component" value="Chromosome"/>
</dbReference>
<evidence type="ECO:0000313" key="2">
    <source>
        <dbReference type="EMBL" id="CBV41952.1"/>
    </source>
</evidence>
<feature type="domain" description="YspA cpYpsA-related SLOG" evidence="1">
    <location>
        <begin position="3"/>
        <end position="66"/>
    </location>
</feature>
<reference evidence="2" key="2">
    <citation type="submission" date="2010-05" db="EMBL/GenBank/DDBJ databases">
        <title>Revision and reannotation of the Halomonas elongata DSM 2581(T) genome.</title>
        <authorList>
            <person name="Pfeiffer F."/>
            <person name="Bagyan I."/>
            <person name="Alfaro-Espinoza G."/>
            <person name="Zamora-Lagos M.A."/>
            <person name="Habermann B."/>
            <person name="Oesterhelt D."/>
            <person name="Kunte H.J."/>
        </authorList>
    </citation>
    <scope>NUCLEOTIDE SEQUENCE</scope>
    <source>
        <strain evidence="2">Type strain: DSM 2581</strain>
    </source>
</reference>
<evidence type="ECO:0000313" key="4">
    <source>
        <dbReference type="Proteomes" id="UP000008707"/>
    </source>
</evidence>
<reference evidence="2" key="1">
    <citation type="journal article" date="2010" name="Environ. Microbiol.">
        <title>A blueprint of ectoine metabolism from the genome of the industrial producer Halomonas elongata DSM 2581(T).</title>
        <authorList>
            <person name="Schwibbert K."/>
            <person name="Marin-Sanguino A."/>
            <person name="Bagyan I."/>
            <person name="Heidrich G."/>
            <person name="Lentzen G."/>
            <person name="Seitz H."/>
            <person name="Rampp M."/>
            <person name="Schuster S.C."/>
            <person name="Klenk H.P."/>
            <person name="Pfeiffer F."/>
            <person name="Oesterhelt D."/>
            <person name="Kunte H.J."/>
        </authorList>
    </citation>
    <scope>NUCLEOTIDE SEQUENCE</scope>
    <source>
        <strain evidence="2">Type strain: DSM 2581</strain>
    </source>
</reference>
<dbReference type="RefSeq" id="WP_013331824.1">
    <property type="nucleotide sequence ID" value="NC_014532.2"/>
</dbReference>
<dbReference type="GeneID" id="91009336"/>